<dbReference type="Pfam" id="PF03729">
    <property type="entry name" value="DUF308"/>
    <property type="match status" value="1"/>
</dbReference>
<keyword evidence="2" id="KW-1133">Transmembrane helix</keyword>
<protein>
    <submittedName>
        <fullName evidence="3">Sulfate permease</fullName>
    </submittedName>
</protein>
<feature type="compositionally biased region" description="Low complexity" evidence="1">
    <location>
        <begin position="12"/>
        <end position="25"/>
    </location>
</feature>
<dbReference type="AlphaFoldDB" id="A0A413RMB9"/>
<dbReference type="InterPro" id="IPR005325">
    <property type="entry name" value="DUF308_memb"/>
</dbReference>
<evidence type="ECO:0000256" key="1">
    <source>
        <dbReference type="SAM" id="MobiDB-lite"/>
    </source>
</evidence>
<feature type="transmembrane region" description="Helical" evidence="2">
    <location>
        <begin position="160"/>
        <end position="179"/>
    </location>
</feature>
<dbReference type="PANTHER" id="PTHR34989">
    <property type="entry name" value="PROTEIN HDED"/>
    <property type="match status" value="1"/>
</dbReference>
<comment type="caution">
    <text evidence="3">The sequence shown here is derived from an EMBL/GenBank/DDBJ whole genome shotgun (WGS) entry which is preliminary data.</text>
</comment>
<feature type="transmembrane region" description="Helical" evidence="2">
    <location>
        <begin position="185"/>
        <end position="206"/>
    </location>
</feature>
<dbReference type="InterPro" id="IPR052712">
    <property type="entry name" value="Acid_resist_chaperone_HdeD"/>
</dbReference>
<keyword evidence="2" id="KW-0812">Transmembrane</keyword>
<dbReference type="GO" id="GO:0005886">
    <property type="term" value="C:plasma membrane"/>
    <property type="evidence" value="ECO:0007669"/>
    <property type="project" value="TreeGrafter"/>
</dbReference>
<evidence type="ECO:0000313" key="3">
    <source>
        <dbReference type="EMBL" id="RHA41617.1"/>
    </source>
</evidence>
<reference evidence="3 4" key="1">
    <citation type="submission" date="2018-08" db="EMBL/GenBank/DDBJ databases">
        <title>Cellulomonas rhizosphaerae sp. nov., a novel actinomycete isolated from soil.</title>
        <authorList>
            <person name="Tian Y."/>
        </authorList>
    </citation>
    <scope>NUCLEOTIDE SEQUENCE [LARGE SCALE GENOMIC DNA]</scope>
    <source>
        <strain evidence="3 4">NEAU-TCZ24</strain>
    </source>
</reference>
<accession>A0A413RMB9</accession>
<feature type="region of interest" description="Disordered" evidence="1">
    <location>
        <begin position="12"/>
        <end position="33"/>
    </location>
</feature>
<evidence type="ECO:0000256" key="2">
    <source>
        <dbReference type="SAM" id="Phobius"/>
    </source>
</evidence>
<keyword evidence="4" id="KW-1185">Reference proteome</keyword>
<feature type="transmembrane region" description="Helical" evidence="2">
    <location>
        <begin position="53"/>
        <end position="72"/>
    </location>
</feature>
<gene>
    <name evidence="3" type="ORF">D1825_08335</name>
</gene>
<dbReference type="EMBL" id="QWKP01000182">
    <property type="protein sequence ID" value="RHA41617.1"/>
    <property type="molecule type" value="Genomic_DNA"/>
</dbReference>
<dbReference type="Proteomes" id="UP000283374">
    <property type="component" value="Unassembled WGS sequence"/>
</dbReference>
<dbReference type="PANTHER" id="PTHR34989:SF1">
    <property type="entry name" value="PROTEIN HDED"/>
    <property type="match status" value="1"/>
</dbReference>
<feature type="transmembrane region" description="Helical" evidence="2">
    <location>
        <begin position="78"/>
        <end position="97"/>
    </location>
</feature>
<feature type="transmembrane region" description="Helical" evidence="2">
    <location>
        <begin position="129"/>
        <end position="153"/>
    </location>
</feature>
<organism evidence="3 4">
    <name type="scientific">Cellulomonas rhizosphaerae</name>
    <dbReference type="NCBI Taxonomy" id="2293719"/>
    <lineage>
        <taxon>Bacteria</taxon>
        <taxon>Bacillati</taxon>
        <taxon>Actinomycetota</taxon>
        <taxon>Actinomycetes</taxon>
        <taxon>Micrococcales</taxon>
        <taxon>Cellulomonadaceae</taxon>
        <taxon>Cellulomonas</taxon>
    </lineage>
</organism>
<evidence type="ECO:0000313" key="4">
    <source>
        <dbReference type="Proteomes" id="UP000283374"/>
    </source>
</evidence>
<proteinExistence type="predicted"/>
<feature type="transmembrane region" description="Helical" evidence="2">
    <location>
        <begin position="104"/>
        <end position="123"/>
    </location>
</feature>
<sequence>MVRIAPVWGASRARATGRGPARRSGQTPAMRHHRHMSDNVTVTVERRRSGWDIAFGILMVVGGLIILGDTIVATTVSVFLIGWTAVAAGIVLAVWSFTRIRAGGFWWALVGGIVLAGLGLLIIQHPVRGALWITVFIGAAFVAGGITRIVAAFTLPRGKALFVLTGLLSLLLGAWILVFPVEATLTVLGVLLGVQVLVEGITLLTVGRPRITSGPNPPGAVA</sequence>
<name>A0A413RMB9_9CELL</name>
<keyword evidence="2" id="KW-0472">Membrane</keyword>